<dbReference type="Pfam" id="PF01541">
    <property type="entry name" value="GIY-YIG"/>
    <property type="match status" value="1"/>
</dbReference>
<organism evidence="3 4">
    <name type="scientific">Halomonas dongshanensis</name>
    <dbReference type="NCBI Taxonomy" id="2890835"/>
    <lineage>
        <taxon>Bacteria</taxon>
        <taxon>Pseudomonadati</taxon>
        <taxon>Pseudomonadota</taxon>
        <taxon>Gammaproteobacteria</taxon>
        <taxon>Oceanospirillales</taxon>
        <taxon>Halomonadaceae</taxon>
        <taxon>Halomonas</taxon>
    </lineage>
</organism>
<dbReference type="PROSITE" id="PS50164">
    <property type="entry name" value="GIY_YIG"/>
    <property type="match status" value="1"/>
</dbReference>
<dbReference type="InterPro" id="IPR050190">
    <property type="entry name" value="UPF0213_domain"/>
</dbReference>
<dbReference type="InterPro" id="IPR035901">
    <property type="entry name" value="GIY-YIG_endonuc_sf"/>
</dbReference>
<comment type="caution">
    <text evidence="3">The sequence shown here is derived from an EMBL/GenBank/DDBJ whole genome shotgun (WGS) entry which is preliminary data.</text>
</comment>
<dbReference type="Gene3D" id="3.40.1440.10">
    <property type="entry name" value="GIY-YIG endonuclease"/>
    <property type="match status" value="1"/>
</dbReference>
<dbReference type="PANTHER" id="PTHR34477">
    <property type="entry name" value="UPF0213 PROTEIN YHBQ"/>
    <property type="match status" value="1"/>
</dbReference>
<evidence type="ECO:0000259" key="2">
    <source>
        <dbReference type="PROSITE" id="PS50164"/>
    </source>
</evidence>
<evidence type="ECO:0000256" key="1">
    <source>
        <dbReference type="ARBA" id="ARBA00007435"/>
    </source>
</evidence>
<keyword evidence="4" id="KW-1185">Reference proteome</keyword>
<dbReference type="RefSeq" id="WP_259036896.1">
    <property type="nucleotide sequence ID" value="NZ_JAJISC010000006.1"/>
</dbReference>
<gene>
    <name evidence="3" type="ORF">LLY24_13855</name>
</gene>
<protein>
    <submittedName>
        <fullName evidence="3">GIY-YIG nuclease family protein</fullName>
    </submittedName>
</protein>
<evidence type="ECO:0000313" key="4">
    <source>
        <dbReference type="Proteomes" id="UP001165542"/>
    </source>
</evidence>
<dbReference type="PANTHER" id="PTHR34477:SF1">
    <property type="entry name" value="UPF0213 PROTEIN YHBQ"/>
    <property type="match status" value="1"/>
</dbReference>
<sequence>MPTTAPRPWYVYLLACRRGTYVGITNDLLRRYRAHCAGRGARYTRANPPQAILGARAFADRAEASRMEYWLKRQTPEDKRRWIAAAPLPPEVVAALAATDATS</sequence>
<dbReference type="Proteomes" id="UP001165542">
    <property type="component" value="Unassembled WGS sequence"/>
</dbReference>
<dbReference type="EMBL" id="JAJISC010000006">
    <property type="protein sequence ID" value="MCS2610401.1"/>
    <property type="molecule type" value="Genomic_DNA"/>
</dbReference>
<dbReference type="CDD" id="cd10456">
    <property type="entry name" value="GIY-YIG_UPF0213"/>
    <property type="match status" value="1"/>
</dbReference>
<comment type="similarity">
    <text evidence="1">Belongs to the UPF0213 family.</text>
</comment>
<dbReference type="SUPFAM" id="SSF82771">
    <property type="entry name" value="GIY-YIG endonuclease"/>
    <property type="match status" value="1"/>
</dbReference>
<name>A0ABT2EFP2_9GAMM</name>
<feature type="domain" description="GIY-YIG" evidence="2">
    <location>
        <begin position="7"/>
        <end position="84"/>
    </location>
</feature>
<evidence type="ECO:0000313" key="3">
    <source>
        <dbReference type="EMBL" id="MCS2610401.1"/>
    </source>
</evidence>
<accession>A0ABT2EFP2</accession>
<proteinExistence type="inferred from homology"/>
<reference evidence="3" key="1">
    <citation type="submission" date="2021-11" db="EMBL/GenBank/DDBJ databases">
        <title>Halomonas sp., isolated from a coastal aquaculture zone in Dongshan Bay.</title>
        <authorList>
            <person name="Lin W."/>
        </authorList>
    </citation>
    <scope>NUCLEOTIDE SEQUENCE</scope>
    <source>
        <strain evidence="3">Yzlin-01</strain>
    </source>
</reference>
<dbReference type="InterPro" id="IPR000305">
    <property type="entry name" value="GIY-YIG_endonuc"/>
</dbReference>